<keyword evidence="9" id="KW-0325">Glycoprotein</keyword>
<evidence type="ECO:0000256" key="10">
    <source>
        <dbReference type="ARBA" id="ARBA00054830"/>
    </source>
</evidence>
<organism evidence="16">
    <name type="scientific">Xenopus tropicalis</name>
    <name type="common">Western clawed frog</name>
    <name type="synonym">Silurana tropicalis</name>
    <dbReference type="NCBI Taxonomy" id="8364"/>
    <lineage>
        <taxon>Eukaryota</taxon>
        <taxon>Metazoa</taxon>
        <taxon>Chordata</taxon>
        <taxon>Craniata</taxon>
        <taxon>Vertebrata</taxon>
        <taxon>Euteleostomi</taxon>
        <taxon>Amphibia</taxon>
        <taxon>Batrachia</taxon>
        <taxon>Anura</taxon>
        <taxon>Pipoidea</taxon>
        <taxon>Pipidae</taxon>
        <taxon>Xenopodinae</taxon>
        <taxon>Xenopus</taxon>
        <taxon>Silurana</taxon>
    </lineage>
</organism>
<dbReference type="GO" id="GO:0016020">
    <property type="term" value="C:membrane"/>
    <property type="evidence" value="ECO:0007669"/>
    <property type="project" value="UniProtKB-SubCell"/>
</dbReference>
<protein>
    <recommendedName>
        <fullName evidence="11">Protein eva-1 homolog C</fullName>
    </recommendedName>
    <alternativeName>
        <fullName evidence="12">Protein FAM176C</fullName>
    </alternativeName>
</protein>
<dbReference type="InterPro" id="IPR000922">
    <property type="entry name" value="Lectin_gal-bd_dom"/>
</dbReference>
<dbReference type="GO" id="GO:0030246">
    <property type="term" value="F:carbohydrate binding"/>
    <property type="evidence" value="ECO:0007669"/>
    <property type="project" value="UniProtKB-KW"/>
</dbReference>
<evidence type="ECO:0000313" key="16">
    <source>
        <dbReference type="Ensembl" id="ENSXETP00000104145"/>
    </source>
</evidence>
<keyword evidence="4" id="KW-0732">Signal</keyword>
<dbReference type="InterPro" id="IPR039500">
    <property type="entry name" value="EVA1_dom"/>
</dbReference>
<dbReference type="OMA" id="HKRHVAC"/>
<dbReference type="Pfam" id="PF14851">
    <property type="entry name" value="FAM176"/>
    <property type="match status" value="1"/>
</dbReference>
<dbReference type="PANTHER" id="PTHR46780">
    <property type="entry name" value="PROTEIN EVA-1"/>
    <property type="match status" value="1"/>
</dbReference>
<feature type="transmembrane region" description="Helical" evidence="14">
    <location>
        <begin position="12"/>
        <end position="27"/>
    </location>
</feature>
<comment type="function">
    <text evidence="10">Binds heparin.</text>
</comment>
<evidence type="ECO:0000256" key="1">
    <source>
        <dbReference type="ARBA" id="ARBA00004167"/>
    </source>
</evidence>
<dbReference type="CDD" id="cd22828">
    <property type="entry name" value="Gal_Rha_Lectin_EVA1_EVA1C_rpt1"/>
    <property type="match status" value="1"/>
</dbReference>
<comment type="similarity">
    <text evidence="2">Belongs to the EVA1 family.</text>
</comment>
<keyword evidence="8 14" id="KW-0472">Membrane</keyword>
<keyword evidence="17" id="KW-1185">Reference proteome</keyword>
<dbReference type="CDD" id="cd22829">
    <property type="entry name" value="Gal_Rha_Lectin_EVA1_EVA1C_rpt2"/>
    <property type="match status" value="1"/>
</dbReference>
<dbReference type="FunFam" id="2.60.120.740:FF:000003">
    <property type="entry name" value="Protein eva-1 homolog C"/>
    <property type="match status" value="1"/>
</dbReference>
<evidence type="ECO:0000256" key="3">
    <source>
        <dbReference type="ARBA" id="ARBA00022692"/>
    </source>
</evidence>
<keyword evidence="3 14" id="KW-0812">Transmembrane</keyword>
<evidence type="ECO:0000259" key="15">
    <source>
        <dbReference type="PROSITE" id="PS50228"/>
    </source>
</evidence>
<gene>
    <name evidence="16 18 19" type="primary">eva1c</name>
</gene>
<evidence type="ECO:0000313" key="19">
    <source>
        <dbReference type="Xenbase" id="XB-GENE-1013210"/>
    </source>
</evidence>
<dbReference type="GeneTree" id="ENSGT00940000163305"/>
<evidence type="ECO:0000256" key="12">
    <source>
        <dbReference type="ARBA" id="ARBA00082417"/>
    </source>
</evidence>
<dbReference type="Pfam" id="PF02140">
    <property type="entry name" value="SUEL_Lectin"/>
    <property type="match status" value="2"/>
</dbReference>
<dbReference type="PROSITE" id="PS50228">
    <property type="entry name" value="SUEL_LECTIN"/>
    <property type="match status" value="2"/>
</dbReference>
<evidence type="ECO:0000256" key="9">
    <source>
        <dbReference type="ARBA" id="ARBA00023180"/>
    </source>
</evidence>
<dbReference type="Gene3D" id="2.60.120.740">
    <property type="match status" value="2"/>
</dbReference>
<feature type="region of interest" description="Disordered" evidence="13">
    <location>
        <begin position="357"/>
        <end position="380"/>
    </location>
</feature>
<evidence type="ECO:0000256" key="8">
    <source>
        <dbReference type="ARBA" id="ARBA00023136"/>
    </source>
</evidence>
<dbReference type="OrthoDB" id="5970528at2759"/>
<evidence type="ECO:0000256" key="6">
    <source>
        <dbReference type="ARBA" id="ARBA00022737"/>
    </source>
</evidence>
<dbReference type="FunFam" id="2.60.120.740:FF:000004">
    <property type="entry name" value="Protein eva-1 homolog C"/>
    <property type="match status" value="1"/>
</dbReference>
<name>A0A803J8E2_XENTR</name>
<dbReference type="CTD" id="59271"/>
<dbReference type="GeneID" id="100487209"/>
<proteinExistence type="inferred from homology"/>
<dbReference type="Xenbase" id="XB-GENE-1013210">
    <property type="gene designation" value="eva1c"/>
</dbReference>
<keyword evidence="5" id="KW-0430">Lectin</keyword>
<feature type="transmembrane region" description="Helical" evidence="14">
    <location>
        <begin position="310"/>
        <end position="330"/>
    </location>
</feature>
<reference evidence="16" key="1">
    <citation type="journal article" date="2010" name="Science">
        <title>The genome of the Western clawed frog Xenopus tropicalis.</title>
        <authorList>
            <person name="Hellsten U."/>
            <person name="Harland R.M."/>
            <person name="Gilchrist M.J."/>
            <person name="Hendrix D."/>
            <person name="Jurka J."/>
            <person name="Kapitonov V."/>
            <person name="Ovcharenko I."/>
            <person name="Putnam N.H."/>
            <person name="Shu S."/>
            <person name="Taher L."/>
            <person name="Blitz I.L."/>
            <person name="Blumberg B."/>
            <person name="Dichmann D.S."/>
            <person name="Dubchak I."/>
            <person name="Amaya E."/>
            <person name="Detter J.C."/>
            <person name="Fletcher R."/>
            <person name="Gerhard D.S."/>
            <person name="Goodstein D."/>
            <person name="Graves T."/>
            <person name="Grigoriev I.V."/>
            <person name="Grimwood J."/>
            <person name="Kawashima T."/>
            <person name="Lindquist E."/>
            <person name="Lucas S.M."/>
            <person name="Mead P.E."/>
            <person name="Mitros T."/>
            <person name="Ogino H."/>
            <person name="Ohta Y."/>
            <person name="Poliakov A.V."/>
            <person name="Pollet N."/>
            <person name="Robert J."/>
            <person name="Salamov A."/>
            <person name="Sater A.K."/>
            <person name="Schmutz J."/>
            <person name="Terry A."/>
            <person name="Vize P.D."/>
            <person name="Warren W.C."/>
            <person name="Wells D."/>
            <person name="Wills A."/>
            <person name="Wilson R.K."/>
            <person name="Zimmerman L.B."/>
            <person name="Zorn A.M."/>
            <person name="Grainger R."/>
            <person name="Grammer T."/>
            <person name="Khokha M.K."/>
            <person name="Richardson P.M."/>
            <person name="Rokhsar D.S."/>
        </authorList>
    </citation>
    <scope>NUCLEOTIDE SEQUENCE [LARGE SCALE GENOMIC DNA]</scope>
    <source>
        <strain evidence="16">Nigerian</strain>
    </source>
</reference>
<evidence type="ECO:0000256" key="5">
    <source>
        <dbReference type="ARBA" id="ARBA00022734"/>
    </source>
</evidence>
<dbReference type="GO" id="GO:0008201">
    <property type="term" value="F:heparin binding"/>
    <property type="evidence" value="ECO:0000318"/>
    <property type="project" value="GO_Central"/>
</dbReference>
<dbReference type="InterPro" id="IPR043159">
    <property type="entry name" value="Lectin_gal-bd_sf"/>
</dbReference>
<comment type="subcellular location">
    <subcellularLocation>
        <location evidence="1">Membrane</location>
        <topology evidence="1">Single-pass membrane protein</topology>
    </subcellularLocation>
</comment>
<dbReference type="Proteomes" id="UP000008143">
    <property type="component" value="Chromosome 2"/>
</dbReference>
<dbReference type="AlphaFoldDB" id="A0A803J8E2"/>
<reference evidence="18" key="3">
    <citation type="submission" date="2025-04" db="UniProtKB">
        <authorList>
            <consortium name="RefSeq"/>
        </authorList>
    </citation>
    <scope>IDENTIFICATION</scope>
    <source>
        <strain evidence="18">Nigerian</strain>
        <tissue evidence="18">Liver and blood</tissue>
    </source>
</reference>
<accession>A0A803J8E2</accession>
<keyword evidence="7 14" id="KW-1133">Transmembrane helix</keyword>
<dbReference type="RefSeq" id="XP_031752432.1">
    <property type="nucleotide sequence ID" value="XM_031896572.1"/>
</dbReference>
<evidence type="ECO:0000313" key="18">
    <source>
        <dbReference type="RefSeq" id="XP_031752432.1"/>
    </source>
</evidence>
<evidence type="ECO:0000256" key="11">
    <source>
        <dbReference type="ARBA" id="ARBA00073529"/>
    </source>
</evidence>
<evidence type="ECO:0000256" key="13">
    <source>
        <dbReference type="SAM" id="MobiDB-lite"/>
    </source>
</evidence>
<feature type="domain" description="SUEL-type lectin" evidence="15">
    <location>
        <begin position="155"/>
        <end position="247"/>
    </location>
</feature>
<dbReference type="Ensembl" id="ENSXETT00000119597">
    <property type="protein sequence ID" value="ENSXETP00000104145"/>
    <property type="gene ID" value="ENSXETG00000042750"/>
</dbReference>
<dbReference type="AGR" id="Xenbase:XB-GENE-1013210"/>
<evidence type="ECO:0000256" key="7">
    <source>
        <dbReference type="ARBA" id="ARBA00022989"/>
    </source>
</evidence>
<evidence type="ECO:0000256" key="2">
    <source>
        <dbReference type="ARBA" id="ARBA00006023"/>
    </source>
</evidence>
<sequence>MTQRDGHQGRQVIGTSLLYCILLLLWAKELSALADFSGYLTKLLENRTVSACDGAHLTLQCPRHSTVSVQSAFYGSPLSDHQNCSSLPAVTMHKAKMGCWVQTALQKVLDECQNLRSCQLPVNSRVFGLDPCPGTTKYLLVTYKCKPTEYKSASVCENNELKLHCKEPKLLNIYSAVYGRSAHEKNTCPNEMDRGTPYDCLSYAALDLLAQRCYGKQRCKMTVNDENFGSPCLPGVVKYLTINYSCVPKILLTEVDPKLSIIAPSLKQNDGGYDNKLVPRESQLPSKDGLFLSNLLAAFSYIRDHPETTALFFTLGVCAGLIITVFALVIQISRRTDGVSAQKVNGHAIHVKDCEGTVVSSSEEEEEDEEEEDNESAKSHFSEEFRQLCKASRPVYNAVDAADLAERIERREQIIQEIWLNSGLDLPPNRLTNPYF</sequence>
<feature type="domain" description="SUEL-type lectin" evidence="15">
    <location>
        <begin position="51"/>
        <end position="146"/>
    </location>
</feature>
<keyword evidence="6" id="KW-0677">Repeat</keyword>
<evidence type="ECO:0000256" key="4">
    <source>
        <dbReference type="ARBA" id="ARBA00022729"/>
    </source>
</evidence>
<evidence type="ECO:0000256" key="14">
    <source>
        <dbReference type="SAM" id="Phobius"/>
    </source>
</evidence>
<feature type="compositionally biased region" description="Acidic residues" evidence="13">
    <location>
        <begin position="362"/>
        <end position="374"/>
    </location>
</feature>
<evidence type="ECO:0000313" key="17">
    <source>
        <dbReference type="Proteomes" id="UP000008143"/>
    </source>
</evidence>
<reference evidence="16" key="2">
    <citation type="submission" date="2021-03" db="UniProtKB">
        <authorList>
            <consortium name="Ensembl"/>
        </authorList>
    </citation>
    <scope>IDENTIFICATION</scope>
</reference>